<organism evidence="3 4">
    <name type="scientific">Prymnesium parvum</name>
    <name type="common">Toxic golden alga</name>
    <dbReference type="NCBI Taxonomy" id="97485"/>
    <lineage>
        <taxon>Eukaryota</taxon>
        <taxon>Haptista</taxon>
        <taxon>Haptophyta</taxon>
        <taxon>Prymnesiophyceae</taxon>
        <taxon>Prymnesiales</taxon>
        <taxon>Prymnesiaceae</taxon>
        <taxon>Prymnesium</taxon>
    </lineage>
</organism>
<protein>
    <recommendedName>
        <fullName evidence="2">SPX domain-containing protein</fullName>
    </recommendedName>
</protein>
<dbReference type="EMBL" id="JBGBPQ010000007">
    <property type="protein sequence ID" value="KAL1521690.1"/>
    <property type="molecule type" value="Genomic_DNA"/>
</dbReference>
<name>A0AB34JJD0_PRYPA</name>
<comment type="caution">
    <text evidence="3">The sequence shown here is derived from an EMBL/GenBank/DDBJ whole genome shotgun (WGS) entry which is preliminary data.</text>
</comment>
<dbReference type="Proteomes" id="UP001515480">
    <property type="component" value="Unassembled WGS sequence"/>
</dbReference>
<keyword evidence="4" id="KW-1185">Reference proteome</keyword>
<feature type="domain" description="SPX" evidence="2">
    <location>
        <begin position="16"/>
        <end position="142"/>
    </location>
</feature>
<evidence type="ECO:0000259" key="2">
    <source>
        <dbReference type="PROSITE" id="PS51382"/>
    </source>
</evidence>
<feature type="region of interest" description="Disordered" evidence="1">
    <location>
        <begin position="244"/>
        <end position="280"/>
    </location>
</feature>
<proteinExistence type="predicted"/>
<dbReference type="CDD" id="cd14447">
    <property type="entry name" value="SPX"/>
    <property type="match status" value="1"/>
</dbReference>
<dbReference type="AlphaFoldDB" id="A0AB34JJD0"/>
<sequence length="280" mass="31697">MLGGRSSSNRPTIACMKFCKHLAHTGARLSQKAHAPAYIPYKSLKKVIKAGSHSKAAFMRLLAEEMELCCTHALNSAQMLQAESGALMSMFAHEPPFYELERVTRALGALNVYISLHYTAFRKISKKFDKYQPTDEEVSTLSDESCQEMVLKLLDNSPLSELPVQLTQQHWELVARCPQCTRQLLHDVYLDQGKLLGMQFSGYDLVQLVNVRRTRRRLQQKHPLARLGFAEKGENLTLERARFTPENAIDEQSNDERPPSPVRKLSSRNSAPCHMSTRPA</sequence>
<dbReference type="InterPro" id="IPR004331">
    <property type="entry name" value="SPX_dom"/>
</dbReference>
<evidence type="ECO:0000313" key="4">
    <source>
        <dbReference type="Proteomes" id="UP001515480"/>
    </source>
</evidence>
<dbReference type="PROSITE" id="PS51382">
    <property type="entry name" value="SPX"/>
    <property type="match status" value="1"/>
</dbReference>
<reference evidence="3 4" key="1">
    <citation type="journal article" date="2024" name="Science">
        <title>Giant polyketide synthase enzymes in the biosynthesis of giant marine polyether toxins.</title>
        <authorList>
            <person name="Fallon T.R."/>
            <person name="Shende V.V."/>
            <person name="Wierzbicki I.H."/>
            <person name="Pendleton A.L."/>
            <person name="Watervoot N.F."/>
            <person name="Auber R.P."/>
            <person name="Gonzalez D.J."/>
            <person name="Wisecaver J.H."/>
            <person name="Moore B.S."/>
        </authorList>
    </citation>
    <scope>NUCLEOTIDE SEQUENCE [LARGE SCALE GENOMIC DNA]</scope>
    <source>
        <strain evidence="3 4">12B1</strain>
    </source>
</reference>
<evidence type="ECO:0000256" key="1">
    <source>
        <dbReference type="SAM" id="MobiDB-lite"/>
    </source>
</evidence>
<evidence type="ECO:0000313" key="3">
    <source>
        <dbReference type="EMBL" id="KAL1521690.1"/>
    </source>
</evidence>
<gene>
    <name evidence="3" type="ORF">AB1Y20_021345</name>
</gene>
<accession>A0AB34JJD0</accession>